<comment type="caution">
    <text evidence="1">The sequence shown here is derived from an EMBL/GenBank/DDBJ whole genome shotgun (WGS) entry which is preliminary data.</text>
</comment>
<keyword evidence="2" id="KW-1185">Reference proteome</keyword>
<name>A0A512MAB8_9BACT</name>
<dbReference type="AlphaFoldDB" id="A0A512MAB8"/>
<proteinExistence type="predicted"/>
<dbReference type="Proteomes" id="UP000321577">
    <property type="component" value="Unassembled WGS sequence"/>
</dbReference>
<reference evidence="1 2" key="1">
    <citation type="submission" date="2019-07" db="EMBL/GenBank/DDBJ databases">
        <title>Whole genome shotgun sequence of Brevifollis gellanilyticus NBRC 108608.</title>
        <authorList>
            <person name="Hosoyama A."/>
            <person name="Uohara A."/>
            <person name="Ohji S."/>
            <person name="Ichikawa N."/>
        </authorList>
    </citation>
    <scope>NUCLEOTIDE SEQUENCE [LARGE SCALE GENOMIC DNA]</scope>
    <source>
        <strain evidence="1 2">NBRC 108608</strain>
    </source>
</reference>
<sequence length="328" mass="36752">MPDSNVQEYIDTPASRLELAHFLRQTGDLPAGSCSWEERLAHWWDENPHASMHPLRGYIVRDGGKMVGYGGAIPVSYSLDGQRIGALAATTLRVNEGHVQCGLGIMLRMRRLGEQVPFAHTTPVPKLRKVLHDMGAKVESHLVRRLVPIGTFSRLLPGGSGWPKLDPSMTVVTSVSDVTRLAEPALPRKGLEPFVSLESLCWQLTTPMHQLHFIGAVDITGTLYSCLILRRRERVMRAFTAWEVVQSWTARNSAEEVQALVGKLVRDPGLLGERLNWLSSTAFPEDRHWEGTPRLTEHQEEVCHYFLLPESCREVKKLSMLAEGDLLL</sequence>
<protein>
    <recommendedName>
        <fullName evidence="3">N-acetyltransferase domain-containing protein</fullName>
    </recommendedName>
</protein>
<gene>
    <name evidence="1" type="ORF">BGE01nite_29690</name>
</gene>
<accession>A0A512MAB8</accession>
<organism evidence="1 2">
    <name type="scientific">Brevifollis gellanilyticus</name>
    <dbReference type="NCBI Taxonomy" id="748831"/>
    <lineage>
        <taxon>Bacteria</taxon>
        <taxon>Pseudomonadati</taxon>
        <taxon>Verrucomicrobiota</taxon>
        <taxon>Verrucomicrobiia</taxon>
        <taxon>Verrucomicrobiales</taxon>
        <taxon>Verrucomicrobiaceae</taxon>
    </lineage>
</organism>
<evidence type="ECO:0000313" key="1">
    <source>
        <dbReference type="EMBL" id="GEP43678.1"/>
    </source>
</evidence>
<evidence type="ECO:0008006" key="3">
    <source>
        <dbReference type="Google" id="ProtNLM"/>
    </source>
</evidence>
<dbReference type="EMBL" id="BKAG01000020">
    <property type="protein sequence ID" value="GEP43678.1"/>
    <property type="molecule type" value="Genomic_DNA"/>
</dbReference>
<evidence type="ECO:0000313" key="2">
    <source>
        <dbReference type="Proteomes" id="UP000321577"/>
    </source>
</evidence>